<reference evidence="2 3" key="1">
    <citation type="submission" date="2020-08" db="EMBL/GenBank/DDBJ databases">
        <title>Sequencing the genomes of 1000 actinobacteria strains.</title>
        <authorList>
            <person name="Klenk H.-P."/>
        </authorList>
    </citation>
    <scope>NUCLEOTIDE SEQUENCE [LARGE SCALE GENOMIC DNA]</scope>
    <source>
        <strain evidence="2 3">DSM 45886</strain>
    </source>
</reference>
<feature type="transmembrane region" description="Helical" evidence="1">
    <location>
        <begin position="71"/>
        <end position="89"/>
    </location>
</feature>
<sequence length="187" mass="19183">MIKKVSGRVRAAGTAASRITLMPLLVRLGAFLAALGALLAAYPAQLLTARILPALVVVALLPALFPRRAGVTIAVLVAVGGWVLSTSAYGELVVLWRLLTLAALLYLTHSLAALAALLPRDAIVAPAVPVRWVARALGVVLAAGVLAVLLTTLAEHSGEGTYLAVALAGLAVAVGVAALLAWLLRRK</sequence>
<accession>A0A7W7WP95</accession>
<dbReference type="AlphaFoldDB" id="A0A7W7WP95"/>
<evidence type="ECO:0000313" key="3">
    <source>
        <dbReference type="Proteomes" id="UP000578819"/>
    </source>
</evidence>
<gene>
    <name evidence="2" type="ORF">FHR38_001786</name>
</gene>
<feature type="transmembrane region" description="Helical" evidence="1">
    <location>
        <begin position="130"/>
        <end position="150"/>
    </location>
</feature>
<comment type="caution">
    <text evidence="2">The sequence shown here is derived from an EMBL/GenBank/DDBJ whole genome shotgun (WGS) entry which is preliminary data.</text>
</comment>
<keyword evidence="1" id="KW-0472">Membrane</keyword>
<keyword evidence="3" id="KW-1185">Reference proteome</keyword>
<feature type="transmembrane region" description="Helical" evidence="1">
    <location>
        <begin position="47"/>
        <end position="64"/>
    </location>
</feature>
<protein>
    <submittedName>
        <fullName evidence="2">Uncharacterized protein</fullName>
    </submittedName>
</protein>
<feature type="transmembrane region" description="Helical" evidence="1">
    <location>
        <begin position="21"/>
        <end position="41"/>
    </location>
</feature>
<evidence type="ECO:0000313" key="2">
    <source>
        <dbReference type="EMBL" id="MBB4958053.1"/>
    </source>
</evidence>
<organism evidence="2 3">
    <name type="scientific">Micromonospora polyrhachis</name>
    <dbReference type="NCBI Taxonomy" id="1282883"/>
    <lineage>
        <taxon>Bacteria</taxon>
        <taxon>Bacillati</taxon>
        <taxon>Actinomycetota</taxon>
        <taxon>Actinomycetes</taxon>
        <taxon>Micromonosporales</taxon>
        <taxon>Micromonosporaceae</taxon>
        <taxon>Micromonospora</taxon>
    </lineage>
</organism>
<name>A0A7W7WP95_9ACTN</name>
<feature type="transmembrane region" description="Helical" evidence="1">
    <location>
        <begin position="162"/>
        <end position="184"/>
    </location>
</feature>
<keyword evidence="1" id="KW-0812">Transmembrane</keyword>
<evidence type="ECO:0000256" key="1">
    <source>
        <dbReference type="SAM" id="Phobius"/>
    </source>
</evidence>
<dbReference type="EMBL" id="JACHJW010000001">
    <property type="protein sequence ID" value="MBB4958053.1"/>
    <property type="molecule type" value="Genomic_DNA"/>
</dbReference>
<dbReference type="Proteomes" id="UP000578819">
    <property type="component" value="Unassembled WGS sequence"/>
</dbReference>
<keyword evidence="1" id="KW-1133">Transmembrane helix</keyword>
<feature type="transmembrane region" description="Helical" evidence="1">
    <location>
        <begin position="95"/>
        <end position="118"/>
    </location>
</feature>
<proteinExistence type="predicted"/>